<accession>A0ABS1HEB9</accession>
<keyword evidence="2" id="KW-1185">Reference proteome</keyword>
<evidence type="ECO:0000313" key="2">
    <source>
        <dbReference type="Proteomes" id="UP000605676"/>
    </source>
</evidence>
<organism evidence="1 2">
    <name type="scientific">Carboxylicivirga marina</name>
    <dbReference type="NCBI Taxonomy" id="2800988"/>
    <lineage>
        <taxon>Bacteria</taxon>
        <taxon>Pseudomonadati</taxon>
        <taxon>Bacteroidota</taxon>
        <taxon>Bacteroidia</taxon>
        <taxon>Marinilabiliales</taxon>
        <taxon>Marinilabiliaceae</taxon>
        <taxon>Carboxylicivirga</taxon>
    </lineage>
</organism>
<sequence length="392" mass="45441">MKRFILMVLCFLFFIQLKSQEVMQLEHSLRWVSEYNFPNLLENKSFEHELIQKIKSRLSQKLATDQIKMPDHINYRLINAFGKSKIKFPKTSTKETQIAITSAITRSTVGFRILWSMHVIVKSGKKIILDNTMQHELEPFSVSIRLSNKAWLDESSFANVFIQLLEECLGQREYANKVITLGSLDMVKKQVEQQIQIDKEYTLAVCGAMMKESNALYRLLKDSAIINEFYYKEGWDKGTGGLLTSEYIVKSLFSSLTGIELYYSYESTQVRQGTITTISGNKQRVKLEWLAELTEEISSDEIVEGKIISPITGQLHQKESLTAQFVLYLEHEPIEIKWRDAHFKMGTEDWMESKYSIVGEYNNQPFELVYKEIDAYVSIFLGGYRSSCSFFN</sequence>
<gene>
    <name evidence="1" type="ORF">JIV24_01350</name>
</gene>
<evidence type="ECO:0000313" key="1">
    <source>
        <dbReference type="EMBL" id="MBK3515966.1"/>
    </source>
</evidence>
<proteinExistence type="predicted"/>
<dbReference type="Proteomes" id="UP000605676">
    <property type="component" value="Unassembled WGS sequence"/>
</dbReference>
<protein>
    <submittedName>
        <fullName evidence="1">Uncharacterized protein</fullName>
    </submittedName>
</protein>
<reference evidence="1 2" key="1">
    <citation type="submission" date="2021-01" db="EMBL/GenBank/DDBJ databases">
        <title>Carboxyliciviraga sp.nov., isolated from coastal sediments.</title>
        <authorList>
            <person name="Lu D."/>
            <person name="Zhang T."/>
        </authorList>
    </citation>
    <scope>NUCLEOTIDE SEQUENCE [LARGE SCALE GENOMIC DNA]</scope>
    <source>
        <strain evidence="1 2">N1Y132</strain>
    </source>
</reference>
<comment type="caution">
    <text evidence="1">The sequence shown here is derived from an EMBL/GenBank/DDBJ whole genome shotgun (WGS) entry which is preliminary data.</text>
</comment>
<name>A0ABS1HEB9_9BACT</name>
<dbReference type="EMBL" id="JAENRR010000002">
    <property type="protein sequence ID" value="MBK3515966.1"/>
    <property type="molecule type" value="Genomic_DNA"/>
</dbReference>
<dbReference type="RefSeq" id="WP_200463198.1">
    <property type="nucleotide sequence ID" value="NZ_JAENRR010000002.1"/>
</dbReference>